<dbReference type="InterPro" id="IPR030382">
    <property type="entry name" value="MeTrfase_TRM5/TYW2"/>
</dbReference>
<dbReference type="Pfam" id="PF02475">
    <property type="entry name" value="TRM5-TYW2_MTfase"/>
    <property type="match status" value="1"/>
</dbReference>
<dbReference type="Pfam" id="PF18093">
    <property type="entry name" value="Trm5_N"/>
    <property type="match status" value="1"/>
</dbReference>
<dbReference type="InterPro" id="IPR029063">
    <property type="entry name" value="SAM-dependent_MTases_sf"/>
</dbReference>
<evidence type="ECO:0000256" key="2">
    <source>
        <dbReference type="ARBA" id="ARBA00022603"/>
    </source>
</evidence>
<sequence length="344" mass="38190">MKSRALVVPRTRGETARLELMRLAALRTDLRILRDGEWIVLPVVEGAEIPSGIGDPSEREFEPFTVPHAREYRDLVHLPATERELLPRSFDIVGDVVLVRIPPELERWGPDIGEALLRFVPGARIAGADHGVHGTQRRRRLVPLAGAGDFRTIHRENGIAFDIDLEQAYFSPRLAREHARVAEEVEVGEEVDDLCCGIGPFAVTIARDGRARRITAVDSNPAAIALLRSTLSRYSYADRVEPIEADVAAFLSSARPVDRVILNLPHEGIKYLSLVGTVVRPGGVVHYYEVTAREGADVRAEDLVNRIGGRAHWSLIDRHVVHPYSPQDDLVAFQFARADPTEDA</sequence>
<proteinExistence type="predicted"/>
<dbReference type="AlphaFoldDB" id="T1DAU6"/>
<dbReference type="SUPFAM" id="SSF53335">
    <property type="entry name" value="S-adenosyl-L-methionine-dependent methyltransferases"/>
    <property type="match status" value="1"/>
</dbReference>
<dbReference type="GO" id="GO:0002939">
    <property type="term" value="P:tRNA N1-guanine methylation"/>
    <property type="evidence" value="ECO:0007669"/>
    <property type="project" value="TreeGrafter"/>
</dbReference>
<protein>
    <recommendedName>
        <fullName evidence="6">SAM-dependent methyltransferase TRM5/TYW2-type domain-containing protein</fullName>
    </recommendedName>
</protein>
<accession>T1DAU6</accession>
<name>T1DAU6_9ZZZZ</name>
<dbReference type="Gene3D" id="3.30.300.110">
    <property type="entry name" value="Met-10+ protein-like domains"/>
    <property type="match status" value="1"/>
</dbReference>
<evidence type="ECO:0000313" key="7">
    <source>
        <dbReference type="EMBL" id="EQD79270.1"/>
    </source>
</evidence>
<dbReference type="Pfam" id="PF25133">
    <property type="entry name" value="TYW2_N_2"/>
    <property type="match status" value="1"/>
</dbReference>
<keyword evidence="4" id="KW-0949">S-adenosyl-L-methionine</keyword>
<feature type="domain" description="SAM-dependent methyltransferase TRM5/TYW2-type" evidence="6">
    <location>
        <begin position="90"/>
        <end position="339"/>
    </location>
</feature>
<dbReference type="PANTHER" id="PTHR23245">
    <property type="entry name" value="TRNA METHYLTRANSFERASE"/>
    <property type="match status" value="1"/>
</dbReference>
<reference evidence="7" key="2">
    <citation type="journal article" date="2014" name="ISME J.">
        <title>Microbial stratification in low pH oxic and suboxic macroscopic growths along an acid mine drainage.</title>
        <authorList>
            <person name="Mendez-Garcia C."/>
            <person name="Mesa V."/>
            <person name="Sprenger R.R."/>
            <person name="Richter M."/>
            <person name="Diez M.S."/>
            <person name="Solano J."/>
            <person name="Bargiela R."/>
            <person name="Golyshina O.V."/>
            <person name="Manteca A."/>
            <person name="Ramos J.L."/>
            <person name="Gallego J.R."/>
            <person name="Llorente I."/>
            <person name="Martins Dos Santos V.A."/>
            <person name="Jensen O.N."/>
            <person name="Pelaez A.I."/>
            <person name="Sanchez J."/>
            <person name="Ferrer M."/>
        </authorList>
    </citation>
    <scope>NUCLEOTIDE SEQUENCE</scope>
</reference>
<gene>
    <name evidence="7" type="ORF">B1B_00289</name>
</gene>
<reference evidence="7" key="1">
    <citation type="submission" date="2013-08" db="EMBL/GenBank/DDBJ databases">
        <authorList>
            <person name="Mendez C."/>
            <person name="Richter M."/>
            <person name="Ferrer M."/>
            <person name="Sanchez J."/>
        </authorList>
    </citation>
    <scope>NUCLEOTIDE SEQUENCE</scope>
</reference>
<dbReference type="Gene3D" id="3.40.50.150">
    <property type="entry name" value="Vaccinia Virus protein VP39"/>
    <property type="match status" value="1"/>
</dbReference>
<evidence type="ECO:0000256" key="5">
    <source>
        <dbReference type="ARBA" id="ARBA00022694"/>
    </source>
</evidence>
<dbReference type="PROSITE" id="PS51684">
    <property type="entry name" value="SAM_MT_TRM5_TYW2"/>
    <property type="match status" value="1"/>
</dbReference>
<dbReference type="InterPro" id="IPR056744">
    <property type="entry name" value="TRM5/TYW2-like_N"/>
</dbReference>
<dbReference type="EMBL" id="AUZY01000222">
    <property type="protein sequence ID" value="EQD79270.1"/>
    <property type="molecule type" value="Genomic_DNA"/>
</dbReference>
<comment type="caution">
    <text evidence="7">The sequence shown here is derived from an EMBL/GenBank/DDBJ whole genome shotgun (WGS) entry which is preliminary data.</text>
</comment>
<keyword evidence="5" id="KW-0819">tRNA processing</keyword>
<dbReference type="InterPro" id="IPR040601">
    <property type="entry name" value="Trm5a/b_N"/>
</dbReference>
<dbReference type="InterPro" id="IPR056743">
    <property type="entry name" value="TRM5-TYW2-like_MTfase"/>
</dbReference>
<evidence type="ECO:0000256" key="1">
    <source>
        <dbReference type="ARBA" id="ARBA00022490"/>
    </source>
</evidence>
<keyword evidence="2 7" id="KW-0489">Methyltransferase</keyword>
<keyword evidence="1" id="KW-0963">Cytoplasm</keyword>
<dbReference type="GO" id="GO:0008175">
    <property type="term" value="F:tRNA methyltransferase activity"/>
    <property type="evidence" value="ECO:0007669"/>
    <property type="project" value="TreeGrafter"/>
</dbReference>
<evidence type="ECO:0000259" key="6">
    <source>
        <dbReference type="PROSITE" id="PS51684"/>
    </source>
</evidence>
<keyword evidence="3 7" id="KW-0808">Transferase</keyword>
<dbReference type="CDD" id="cd02440">
    <property type="entry name" value="AdoMet_MTases"/>
    <property type="match status" value="1"/>
</dbReference>
<dbReference type="Gene3D" id="3.30.70.2580">
    <property type="match status" value="1"/>
</dbReference>
<evidence type="ECO:0000256" key="3">
    <source>
        <dbReference type="ARBA" id="ARBA00022679"/>
    </source>
</evidence>
<dbReference type="PANTHER" id="PTHR23245:SF36">
    <property type="entry name" value="TRNA (GUANINE(37)-N1)-METHYLTRANSFERASE"/>
    <property type="match status" value="1"/>
</dbReference>
<organism evidence="7">
    <name type="scientific">mine drainage metagenome</name>
    <dbReference type="NCBI Taxonomy" id="410659"/>
    <lineage>
        <taxon>unclassified sequences</taxon>
        <taxon>metagenomes</taxon>
        <taxon>ecological metagenomes</taxon>
    </lineage>
</organism>
<evidence type="ECO:0000256" key="4">
    <source>
        <dbReference type="ARBA" id="ARBA00022691"/>
    </source>
</evidence>
<dbReference type="GO" id="GO:0005737">
    <property type="term" value="C:cytoplasm"/>
    <property type="evidence" value="ECO:0007669"/>
    <property type="project" value="TreeGrafter"/>
</dbReference>